<gene>
    <name evidence="1" type="ORF">ACT17_11700</name>
</gene>
<dbReference type="RefSeq" id="WP_048895735.1">
    <property type="nucleotide sequence ID" value="NZ_LFOD01000008.1"/>
</dbReference>
<dbReference type="EMBL" id="LFOD01000008">
    <property type="protein sequence ID" value="KMV18293.1"/>
    <property type="molecule type" value="Genomic_DNA"/>
</dbReference>
<sequence>MTNLVKIDAQRRITLPKTATTHDLYMIDTSSDGTITLTPAIVRSALEDALRAKPGYMDALERDTADPSRDVTLDWKNL</sequence>
<name>A0A0J8U9Q7_9MYCO</name>
<dbReference type="OrthoDB" id="5122641at2"/>
<dbReference type="AlphaFoldDB" id="A0A0J8U9Q7"/>
<evidence type="ECO:0000313" key="1">
    <source>
        <dbReference type="EMBL" id="KMV18293.1"/>
    </source>
</evidence>
<dbReference type="Proteomes" id="UP000037594">
    <property type="component" value="Unassembled WGS sequence"/>
</dbReference>
<evidence type="ECO:0008006" key="3">
    <source>
        <dbReference type="Google" id="ProtNLM"/>
    </source>
</evidence>
<protein>
    <recommendedName>
        <fullName evidence="3">AbrB family transcriptional regulator</fullName>
    </recommendedName>
</protein>
<comment type="caution">
    <text evidence="1">The sequence shown here is derived from an EMBL/GenBank/DDBJ whole genome shotgun (WGS) entry which is preliminary data.</text>
</comment>
<reference evidence="1 2" key="1">
    <citation type="submission" date="2015-06" db="EMBL/GenBank/DDBJ databases">
        <title>Genome sequence of Mycobacterium conceptionense strain MLE.</title>
        <authorList>
            <person name="Greninger A.L."/>
            <person name="Cunningham G."/>
            <person name="Chiu C.Y."/>
            <person name="Miller S."/>
        </authorList>
    </citation>
    <scope>NUCLEOTIDE SEQUENCE [LARGE SCALE GENOMIC DNA]</scope>
    <source>
        <strain evidence="1 2">MLE</strain>
    </source>
</reference>
<organism evidence="1 2">
    <name type="scientific">Mycolicibacterium conceptionense</name>
    <dbReference type="NCBI Taxonomy" id="451644"/>
    <lineage>
        <taxon>Bacteria</taxon>
        <taxon>Bacillati</taxon>
        <taxon>Actinomycetota</taxon>
        <taxon>Actinomycetes</taxon>
        <taxon>Mycobacteriales</taxon>
        <taxon>Mycobacteriaceae</taxon>
        <taxon>Mycolicibacterium</taxon>
    </lineage>
</organism>
<accession>A0A0J8U9Q7</accession>
<dbReference type="PATRIC" id="fig|451644.5.peg.2416"/>
<proteinExistence type="predicted"/>
<evidence type="ECO:0000313" key="2">
    <source>
        <dbReference type="Proteomes" id="UP000037594"/>
    </source>
</evidence>